<evidence type="ECO:0008006" key="4">
    <source>
        <dbReference type="Google" id="ProtNLM"/>
    </source>
</evidence>
<accession>A0A016TRN1</accession>
<dbReference type="Proteomes" id="UP000024635">
    <property type="component" value="Unassembled WGS sequence"/>
</dbReference>
<dbReference type="EMBL" id="JARK01001418">
    <property type="protein sequence ID" value="EYC05411.1"/>
    <property type="molecule type" value="Genomic_DNA"/>
</dbReference>
<dbReference type="AlphaFoldDB" id="A0A016TRN1"/>
<feature type="chain" id="PRO_5001491398" description="Saposin B-type domain-containing protein" evidence="1">
    <location>
        <begin position="22"/>
        <end position="155"/>
    </location>
</feature>
<dbReference type="OrthoDB" id="10477730at2759"/>
<reference evidence="3" key="1">
    <citation type="journal article" date="2015" name="Nat. Genet.">
        <title>The genome and transcriptome of the zoonotic hookworm Ancylostoma ceylanicum identify infection-specific gene families.</title>
        <authorList>
            <person name="Schwarz E.M."/>
            <person name="Hu Y."/>
            <person name="Antoshechkin I."/>
            <person name="Miller M.M."/>
            <person name="Sternberg P.W."/>
            <person name="Aroian R.V."/>
        </authorList>
    </citation>
    <scope>NUCLEOTIDE SEQUENCE</scope>
    <source>
        <strain evidence="3">HY135</strain>
    </source>
</reference>
<protein>
    <recommendedName>
        <fullName evidence="4">Saposin B-type domain-containing protein</fullName>
    </recommendedName>
</protein>
<name>A0A016TRN1_9BILA</name>
<evidence type="ECO:0000256" key="1">
    <source>
        <dbReference type="SAM" id="SignalP"/>
    </source>
</evidence>
<sequence length="155" mass="17146">MSVSVRSLLVFLFLATISVSPFFVRTNGDVQRKAANSSREAEESLGCRLCRKIALDEITIVADRLVSDNDFVIITVLLTGITLQKVGETFIVNICNQAFGLVGAAQFQLIACNMFVKVSLTMNSITNVERSVFICRETLTNSSMLSRIQSKNSWK</sequence>
<comment type="caution">
    <text evidence="2">The sequence shown here is derived from an EMBL/GenBank/DDBJ whole genome shotgun (WGS) entry which is preliminary data.</text>
</comment>
<keyword evidence="3" id="KW-1185">Reference proteome</keyword>
<organism evidence="2 3">
    <name type="scientific">Ancylostoma ceylanicum</name>
    <dbReference type="NCBI Taxonomy" id="53326"/>
    <lineage>
        <taxon>Eukaryota</taxon>
        <taxon>Metazoa</taxon>
        <taxon>Ecdysozoa</taxon>
        <taxon>Nematoda</taxon>
        <taxon>Chromadorea</taxon>
        <taxon>Rhabditida</taxon>
        <taxon>Rhabditina</taxon>
        <taxon>Rhabditomorpha</taxon>
        <taxon>Strongyloidea</taxon>
        <taxon>Ancylostomatidae</taxon>
        <taxon>Ancylostomatinae</taxon>
        <taxon>Ancylostoma</taxon>
    </lineage>
</organism>
<evidence type="ECO:0000313" key="2">
    <source>
        <dbReference type="EMBL" id="EYC05411.1"/>
    </source>
</evidence>
<gene>
    <name evidence="2" type="primary">Acey_s0082.g1567</name>
    <name evidence="2" type="ORF">Y032_0082g1567</name>
</gene>
<proteinExistence type="predicted"/>
<keyword evidence="1" id="KW-0732">Signal</keyword>
<feature type="signal peptide" evidence="1">
    <location>
        <begin position="1"/>
        <end position="21"/>
    </location>
</feature>
<evidence type="ECO:0000313" key="3">
    <source>
        <dbReference type="Proteomes" id="UP000024635"/>
    </source>
</evidence>